<dbReference type="Gene3D" id="1.10.260.40">
    <property type="entry name" value="lambda repressor-like DNA-binding domains"/>
    <property type="match status" value="1"/>
</dbReference>
<keyword evidence="1" id="KW-0238">DNA-binding</keyword>
<comment type="caution">
    <text evidence="3">The sequence shown here is derived from an EMBL/GenBank/DDBJ whole genome shotgun (WGS) entry which is preliminary data.</text>
</comment>
<dbReference type="HOGENOM" id="CLU_066192_5_4_9"/>
<dbReference type="Pfam" id="PF01381">
    <property type="entry name" value="HTH_3"/>
    <property type="match status" value="1"/>
</dbReference>
<sequence length="118" mass="13780">MLQRLKLLRKTLGYTQSEFAKYLGITQTAYSMIENGIRPLSDKYVRVICITFNVSEHYLLTGEGEMFQSSPYEKELLTLYGKLVPETQEYLLVIAKELLKIQQKLLHEGESRHLHDEK</sequence>
<evidence type="ECO:0000256" key="1">
    <source>
        <dbReference type="ARBA" id="ARBA00023125"/>
    </source>
</evidence>
<dbReference type="GeneID" id="57964476"/>
<dbReference type="InterPro" id="IPR001387">
    <property type="entry name" value="Cro/C1-type_HTH"/>
</dbReference>
<dbReference type="RefSeq" id="WP_002584125.1">
    <property type="nucleotide sequence ID" value="NZ_KB850998.1"/>
</dbReference>
<dbReference type="SMART" id="SM00530">
    <property type="entry name" value="HTH_XRE"/>
    <property type="match status" value="1"/>
</dbReference>
<name>A0A0E2HEE4_9FIRM</name>
<gene>
    <name evidence="3" type="ORF">HMPREF1090_01144</name>
</gene>
<feature type="domain" description="HTH cro/C1-type" evidence="2">
    <location>
        <begin position="5"/>
        <end position="59"/>
    </location>
</feature>
<dbReference type="SUPFAM" id="SSF47413">
    <property type="entry name" value="lambda repressor-like DNA-binding domains"/>
    <property type="match status" value="1"/>
</dbReference>
<dbReference type="PANTHER" id="PTHR46558:SF11">
    <property type="entry name" value="HTH-TYPE TRANSCRIPTIONAL REGULATOR XRE"/>
    <property type="match status" value="1"/>
</dbReference>
<dbReference type="PATRIC" id="fig|999408.3.peg.1224"/>
<protein>
    <recommendedName>
        <fullName evidence="2">HTH cro/C1-type domain-containing protein</fullName>
    </recommendedName>
</protein>
<accession>A0A0E2HEE4</accession>
<dbReference type="InterPro" id="IPR010982">
    <property type="entry name" value="Lambda_DNA-bd_dom_sf"/>
</dbReference>
<organism evidence="3 4">
    <name type="scientific">[Clostridium] clostridioforme 90A8</name>
    <dbReference type="NCBI Taxonomy" id="999408"/>
    <lineage>
        <taxon>Bacteria</taxon>
        <taxon>Bacillati</taxon>
        <taxon>Bacillota</taxon>
        <taxon>Clostridia</taxon>
        <taxon>Lachnospirales</taxon>
        <taxon>Lachnospiraceae</taxon>
        <taxon>Enterocloster</taxon>
    </lineage>
</organism>
<dbReference type="EMBL" id="AGYR01000007">
    <property type="protein sequence ID" value="ENZ18827.1"/>
    <property type="molecule type" value="Genomic_DNA"/>
</dbReference>
<dbReference type="PANTHER" id="PTHR46558">
    <property type="entry name" value="TRACRIPTIONAL REGULATORY PROTEIN-RELATED-RELATED"/>
    <property type="match status" value="1"/>
</dbReference>
<dbReference type="AlphaFoldDB" id="A0A0E2HEE4"/>
<dbReference type="Proteomes" id="UP000013085">
    <property type="component" value="Unassembled WGS sequence"/>
</dbReference>
<proteinExistence type="predicted"/>
<evidence type="ECO:0000259" key="2">
    <source>
        <dbReference type="PROSITE" id="PS50943"/>
    </source>
</evidence>
<dbReference type="PROSITE" id="PS50943">
    <property type="entry name" value="HTH_CROC1"/>
    <property type="match status" value="1"/>
</dbReference>
<dbReference type="CDD" id="cd00093">
    <property type="entry name" value="HTH_XRE"/>
    <property type="match status" value="1"/>
</dbReference>
<evidence type="ECO:0000313" key="3">
    <source>
        <dbReference type="EMBL" id="ENZ18827.1"/>
    </source>
</evidence>
<reference evidence="3 4" key="1">
    <citation type="submission" date="2013-01" db="EMBL/GenBank/DDBJ databases">
        <title>The Genome Sequence of Clostridium clostridioforme 90A8.</title>
        <authorList>
            <consortium name="The Broad Institute Genome Sequencing Platform"/>
            <person name="Earl A."/>
            <person name="Ward D."/>
            <person name="Feldgarden M."/>
            <person name="Gevers D."/>
            <person name="Courvalin P."/>
            <person name="Lambert T."/>
            <person name="Walker B."/>
            <person name="Young S.K."/>
            <person name="Zeng Q."/>
            <person name="Gargeya S."/>
            <person name="Fitzgerald M."/>
            <person name="Haas B."/>
            <person name="Abouelleil A."/>
            <person name="Alvarado L."/>
            <person name="Arachchi H.M."/>
            <person name="Berlin A.M."/>
            <person name="Chapman S.B."/>
            <person name="Dewar J."/>
            <person name="Goldberg J."/>
            <person name="Griggs A."/>
            <person name="Gujja S."/>
            <person name="Hansen M."/>
            <person name="Howarth C."/>
            <person name="Imamovic A."/>
            <person name="Larimer J."/>
            <person name="McCowan C."/>
            <person name="Murphy C."/>
            <person name="Neiman D."/>
            <person name="Pearson M."/>
            <person name="Priest M."/>
            <person name="Roberts A."/>
            <person name="Saif S."/>
            <person name="Shea T."/>
            <person name="Sisk P."/>
            <person name="Sykes S."/>
            <person name="Wortman J."/>
            <person name="Nusbaum C."/>
            <person name="Birren B."/>
        </authorList>
    </citation>
    <scope>NUCLEOTIDE SEQUENCE [LARGE SCALE GENOMIC DNA]</scope>
    <source>
        <strain evidence="3 4">90A8</strain>
    </source>
</reference>
<evidence type="ECO:0000313" key="4">
    <source>
        <dbReference type="Proteomes" id="UP000013085"/>
    </source>
</evidence>
<dbReference type="GO" id="GO:0003677">
    <property type="term" value="F:DNA binding"/>
    <property type="evidence" value="ECO:0007669"/>
    <property type="project" value="UniProtKB-KW"/>
</dbReference>